<reference evidence="3 4" key="1">
    <citation type="journal article" date="2014" name="Genome Announc.">
        <title>The Genome of the Predominant Equine Lactobacillus Species, Lactobacillus equi, Is Reflective of Its Lifestyle Adaptations to an Herbivorous Host.</title>
        <authorList>
            <person name="O'Donnell M.M."/>
            <person name="Harris H.M."/>
            <person name="O'Toole P.W."/>
            <person name="Ross R.P."/>
        </authorList>
    </citation>
    <scope>NUCLEOTIDE SEQUENCE [LARGE SCALE GENOMIC DNA]</scope>
    <source>
        <strain evidence="3 4">DPC 6820</strain>
    </source>
</reference>
<name>V7I112_9LACO</name>
<dbReference type="GO" id="GO:0003676">
    <property type="term" value="F:nucleic acid binding"/>
    <property type="evidence" value="ECO:0007669"/>
    <property type="project" value="InterPro"/>
</dbReference>
<dbReference type="EMBL" id="AWWH01000037">
    <property type="protein sequence ID" value="ETA74946.1"/>
    <property type="molecule type" value="Genomic_DNA"/>
</dbReference>
<evidence type="ECO:0000259" key="1">
    <source>
        <dbReference type="Pfam" id="PF01368"/>
    </source>
</evidence>
<dbReference type="InterPro" id="IPR001667">
    <property type="entry name" value="DDH_dom"/>
</dbReference>
<dbReference type="AlphaFoldDB" id="V7I112"/>
<dbReference type="Pfam" id="PF02272">
    <property type="entry name" value="DHHA1"/>
    <property type="match status" value="1"/>
</dbReference>
<dbReference type="PANTHER" id="PTHR47618">
    <property type="entry name" value="BIFUNCTIONAL OLIGORIBONUCLEASE AND PAP PHOSPHATASE NRNA"/>
    <property type="match status" value="1"/>
</dbReference>
<protein>
    <submittedName>
        <fullName evidence="3">Phosphoesterase, DHH family protein</fullName>
    </submittedName>
</protein>
<evidence type="ECO:0000313" key="3">
    <source>
        <dbReference type="EMBL" id="ETA74946.1"/>
    </source>
</evidence>
<accession>V7I112</accession>
<dbReference type="Gene3D" id="3.90.1640.10">
    <property type="entry name" value="inorganic pyrophosphatase (n-terminal core)"/>
    <property type="match status" value="1"/>
</dbReference>
<dbReference type="Pfam" id="PF01368">
    <property type="entry name" value="DHH"/>
    <property type="match status" value="1"/>
</dbReference>
<dbReference type="PANTHER" id="PTHR47618:SF1">
    <property type="entry name" value="BIFUNCTIONAL OLIGORIBONUCLEASE AND PAP PHOSPHATASE NRNA"/>
    <property type="match status" value="1"/>
</dbReference>
<sequence length="327" mass="36262">MELKMQLCQEILSAEKIVILRHERPDFDALGAQLGLAQIIRERTQARNLNLKVGGLRPDELADFGEMDTLTPQDFTDSLLIVVDTANMARMDRGNLADSMSADEMFIQANRIIKLDHHPKTTDAGYPAETEELIVTSASSSSEIIADLFQVQGDQVSSEVITLLYKGIMGDTGRLAYAFSHTTMAVLAQMMTGFEAQILVNINHQLSVASLEESRMKGYIYEHLRVEGDTAWIIINQAQLKAKGWSASVIANFVNLLGSVEGVEKWVMCVQNEDLGWRLRLRSQSTVINVLAQEYAGGGHPYASGVRFKAGEEAKLMELITRLKTVK</sequence>
<dbReference type="RefSeq" id="WP_023858831.1">
    <property type="nucleotide sequence ID" value="NZ_AWWH01000037.1"/>
</dbReference>
<evidence type="ECO:0000259" key="2">
    <source>
        <dbReference type="Pfam" id="PF02272"/>
    </source>
</evidence>
<dbReference type="Proteomes" id="UP000018559">
    <property type="component" value="Unassembled WGS sequence"/>
</dbReference>
<evidence type="ECO:0000313" key="4">
    <source>
        <dbReference type="Proteomes" id="UP000018559"/>
    </source>
</evidence>
<dbReference type="PATRIC" id="fig|1392007.3.peg.225"/>
<proteinExistence type="predicted"/>
<keyword evidence="4" id="KW-1185">Reference proteome</keyword>
<gene>
    <name evidence="3" type="ORF">LEQ_1814</name>
</gene>
<dbReference type="InterPro" id="IPR003156">
    <property type="entry name" value="DHHA1_dom"/>
</dbReference>
<dbReference type="InterPro" id="IPR038763">
    <property type="entry name" value="DHH_sf"/>
</dbReference>
<organism evidence="3 4">
    <name type="scientific">Ligilactobacillus equi DPC 6820</name>
    <dbReference type="NCBI Taxonomy" id="1392007"/>
    <lineage>
        <taxon>Bacteria</taxon>
        <taxon>Bacillati</taxon>
        <taxon>Bacillota</taxon>
        <taxon>Bacilli</taxon>
        <taxon>Lactobacillales</taxon>
        <taxon>Lactobacillaceae</taxon>
        <taxon>Ligilactobacillus</taxon>
    </lineage>
</organism>
<dbReference type="InterPro" id="IPR051319">
    <property type="entry name" value="Oligoribo/pAp-PDE_c-di-AMP_PDE"/>
</dbReference>
<feature type="domain" description="DHHA1" evidence="2">
    <location>
        <begin position="242"/>
        <end position="321"/>
    </location>
</feature>
<dbReference type="Gene3D" id="3.10.310.30">
    <property type="match status" value="1"/>
</dbReference>
<dbReference type="SUPFAM" id="SSF64182">
    <property type="entry name" value="DHH phosphoesterases"/>
    <property type="match status" value="1"/>
</dbReference>
<feature type="domain" description="DDH" evidence="1">
    <location>
        <begin position="16"/>
        <end position="168"/>
    </location>
</feature>
<comment type="caution">
    <text evidence="3">The sequence shown here is derived from an EMBL/GenBank/DDBJ whole genome shotgun (WGS) entry which is preliminary data.</text>
</comment>